<organism evidence="4 5">
    <name type="scientific">Deinococcus taklimakanensis</name>
    <dbReference type="NCBI Taxonomy" id="536443"/>
    <lineage>
        <taxon>Bacteria</taxon>
        <taxon>Thermotogati</taxon>
        <taxon>Deinococcota</taxon>
        <taxon>Deinococci</taxon>
        <taxon>Deinococcales</taxon>
        <taxon>Deinococcaceae</taxon>
        <taxon>Deinococcus</taxon>
    </lineage>
</organism>
<evidence type="ECO:0000313" key="4">
    <source>
        <dbReference type="EMBL" id="MFD2608373.1"/>
    </source>
</evidence>
<accession>A0ABW5P0J4</accession>
<comment type="caution">
    <text evidence="4">The sequence shown here is derived from an EMBL/GenBank/DDBJ whole genome shotgun (WGS) entry which is preliminary data.</text>
</comment>
<dbReference type="Proteomes" id="UP001597475">
    <property type="component" value="Unassembled WGS sequence"/>
</dbReference>
<keyword evidence="3" id="KW-0812">Transmembrane</keyword>
<evidence type="ECO:0000256" key="1">
    <source>
        <dbReference type="ARBA" id="ARBA00004442"/>
    </source>
</evidence>
<dbReference type="RefSeq" id="WP_386842829.1">
    <property type="nucleotide sequence ID" value="NZ_JBHUMK010000010.1"/>
</dbReference>
<protein>
    <submittedName>
        <fullName evidence="4">PilW family protein</fullName>
    </submittedName>
</protein>
<keyword evidence="2" id="KW-0998">Cell outer membrane</keyword>
<sequence length="283" mass="29413">MTLRRRTAPTQHAGLTPQGGVTLVELLIGMALALIVLFAASNLLTSSSRSATDLQGRNELLEESQIAQNYVAGQLREAAFVFPAGTTLNLGSGYTTQRPGTTGGTWVVGDAATPIVAFVRSPRVSGNCAADAEACYKFMAYYPVRRGFWASNATGSNNPGPDPANAGRWVLVEYRSNYATKPSLAALGSNYTPPGGEGRLLLDYVRPASLAPAGTPALFTQTPDATPGTPQEPGDVQVSVNLAISRQVGSASVTIPTAQPGSAPEATVRTVTVAPRNLGNLSP</sequence>
<proteinExistence type="predicted"/>
<dbReference type="EMBL" id="JBHUMK010000010">
    <property type="protein sequence ID" value="MFD2608373.1"/>
    <property type="molecule type" value="Genomic_DNA"/>
</dbReference>
<dbReference type="Pfam" id="PF07963">
    <property type="entry name" value="N_methyl"/>
    <property type="match status" value="1"/>
</dbReference>
<evidence type="ECO:0000313" key="5">
    <source>
        <dbReference type="Proteomes" id="UP001597475"/>
    </source>
</evidence>
<comment type="subcellular location">
    <subcellularLocation>
        <location evidence="1">Cell outer membrane</location>
    </subcellularLocation>
</comment>
<reference evidence="5" key="1">
    <citation type="journal article" date="2019" name="Int. J. Syst. Evol. Microbiol.">
        <title>The Global Catalogue of Microorganisms (GCM) 10K type strain sequencing project: providing services to taxonomists for standard genome sequencing and annotation.</title>
        <authorList>
            <consortium name="The Broad Institute Genomics Platform"/>
            <consortium name="The Broad Institute Genome Sequencing Center for Infectious Disease"/>
            <person name="Wu L."/>
            <person name="Ma J."/>
        </authorList>
    </citation>
    <scope>NUCLEOTIDE SEQUENCE [LARGE SCALE GENOMIC DNA]</scope>
    <source>
        <strain evidence="5">KCTC 33842</strain>
    </source>
</reference>
<dbReference type="InterPro" id="IPR012902">
    <property type="entry name" value="N_methyl_site"/>
</dbReference>
<evidence type="ECO:0000256" key="3">
    <source>
        <dbReference type="SAM" id="Phobius"/>
    </source>
</evidence>
<evidence type="ECO:0000256" key="2">
    <source>
        <dbReference type="ARBA" id="ARBA00023237"/>
    </source>
</evidence>
<feature type="transmembrane region" description="Helical" evidence="3">
    <location>
        <begin position="21"/>
        <end position="40"/>
    </location>
</feature>
<keyword evidence="3" id="KW-0472">Membrane</keyword>
<keyword evidence="3" id="KW-1133">Transmembrane helix</keyword>
<keyword evidence="5" id="KW-1185">Reference proteome</keyword>
<name>A0ABW5P0J4_9DEIO</name>
<dbReference type="PROSITE" id="PS00409">
    <property type="entry name" value="PROKAR_NTER_METHYL"/>
    <property type="match status" value="1"/>
</dbReference>
<gene>
    <name evidence="4" type="ORF">ACFSR9_02825</name>
</gene>